<sequence>MTTRNKNYNRKMGKAASGAREKRISRQEQDFLIACSGFPEGTGKSGELIRPFPTCLRNPDSPEEGTGWSSRQKPDKLVRKWLLFRFGRWIPDKFRGQTISVVSFVVDFELAGLPCGWLNI</sequence>
<evidence type="ECO:0000313" key="3">
    <source>
        <dbReference type="Proteomes" id="UP000827092"/>
    </source>
</evidence>
<feature type="region of interest" description="Disordered" evidence="1">
    <location>
        <begin position="1"/>
        <end position="24"/>
    </location>
</feature>
<dbReference type="AlphaFoldDB" id="A0AAV6VGB0"/>
<reference evidence="2 3" key="1">
    <citation type="journal article" date="2022" name="Nat. Ecol. Evol.">
        <title>A masculinizing supergene underlies an exaggerated male reproductive morph in a spider.</title>
        <authorList>
            <person name="Hendrickx F."/>
            <person name="De Corte Z."/>
            <person name="Sonet G."/>
            <person name="Van Belleghem S.M."/>
            <person name="Kostlbacher S."/>
            <person name="Vangestel C."/>
        </authorList>
    </citation>
    <scope>NUCLEOTIDE SEQUENCE [LARGE SCALE GENOMIC DNA]</scope>
    <source>
        <strain evidence="2">W744_W776</strain>
    </source>
</reference>
<comment type="caution">
    <text evidence="2">The sequence shown here is derived from an EMBL/GenBank/DDBJ whole genome shotgun (WGS) entry which is preliminary data.</text>
</comment>
<name>A0AAV6VGB0_9ARAC</name>
<feature type="region of interest" description="Disordered" evidence="1">
    <location>
        <begin position="44"/>
        <end position="72"/>
    </location>
</feature>
<keyword evidence="3" id="KW-1185">Reference proteome</keyword>
<organism evidence="2 3">
    <name type="scientific">Oedothorax gibbosus</name>
    <dbReference type="NCBI Taxonomy" id="931172"/>
    <lineage>
        <taxon>Eukaryota</taxon>
        <taxon>Metazoa</taxon>
        <taxon>Ecdysozoa</taxon>
        <taxon>Arthropoda</taxon>
        <taxon>Chelicerata</taxon>
        <taxon>Arachnida</taxon>
        <taxon>Araneae</taxon>
        <taxon>Araneomorphae</taxon>
        <taxon>Entelegynae</taxon>
        <taxon>Araneoidea</taxon>
        <taxon>Linyphiidae</taxon>
        <taxon>Erigoninae</taxon>
        <taxon>Oedothorax</taxon>
    </lineage>
</organism>
<gene>
    <name evidence="2" type="ORF">JTE90_002978</name>
</gene>
<evidence type="ECO:0000256" key="1">
    <source>
        <dbReference type="SAM" id="MobiDB-lite"/>
    </source>
</evidence>
<dbReference type="Proteomes" id="UP000827092">
    <property type="component" value="Unassembled WGS sequence"/>
</dbReference>
<dbReference type="EMBL" id="JAFNEN010000080">
    <property type="protein sequence ID" value="KAG8195715.1"/>
    <property type="molecule type" value="Genomic_DNA"/>
</dbReference>
<accession>A0AAV6VGB0</accession>
<proteinExistence type="predicted"/>
<protein>
    <submittedName>
        <fullName evidence="2">Uncharacterized protein</fullName>
    </submittedName>
</protein>
<evidence type="ECO:0000313" key="2">
    <source>
        <dbReference type="EMBL" id="KAG8195715.1"/>
    </source>
</evidence>